<dbReference type="PROSITE" id="PS50893">
    <property type="entry name" value="ABC_TRANSPORTER_2"/>
    <property type="match status" value="1"/>
</dbReference>
<keyword evidence="3" id="KW-0547">Nucleotide-binding</keyword>
<evidence type="ECO:0000256" key="2">
    <source>
        <dbReference type="ARBA" id="ARBA00022448"/>
    </source>
</evidence>
<gene>
    <name evidence="6" type="ORF">HAQ05_13675</name>
</gene>
<dbReference type="SUPFAM" id="SSF52540">
    <property type="entry name" value="P-loop containing nucleoside triphosphate hydrolases"/>
    <property type="match status" value="1"/>
</dbReference>
<dbReference type="GO" id="GO:0005524">
    <property type="term" value="F:ATP binding"/>
    <property type="evidence" value="ECO:0007669"/>
    <property type="project" value="UniProtKB-KW"/>
</dbReference>
<dbReference type="Pfam" id="PF00005">
    <property type="entry name" value="ABC_tran"/>
    <property type="match status" value="1"/>
</dbReference>
<dbReference type="PANTHER" id="PTHR42788:SF13">
    <property type="entry name" value="ALIPHATIC SULFONATES IMPORT ATP-BINDING PROTEIN SSUB"/>
    <property type="match status" value="1"/>
</dbReference>
<protein>
    <submittedName>
        <fullName evidence="6">ABC transporter ATP-binding protein</fullName>
    </submittedName>
</protein>
<dbReference type="RefSeq" id="WP_190421446.1">
    <property type="nucleotide sequence ID" value="NZ_JAAOCA010000015.1"/>
</dbReference>
<dbReference type="PROSITE" id="PS00211">
    <property type="entry name" value="ABC_TRANSPORTER_1"/>
    <property type="match status" value="1"/>
</dbReference>
<keyword evidence="7" id="KW-1185">Reference proteome</keyword>
<dbReference type="Proteomes" id="UP000805841">
    <property type="component" value="Unassembled WGS sequence"/>
</dbReference>
<keyword evidence="2" id="KW-0813">Transport</keyword>
<dbReference type="InterPro" id="IPR003439">
    <property type="entry name" value="ABC_transporter-like_ATP-bd"/>
</dbReference>
<keyword evidence="4 6" id="KW-0067">ATP-binding</keyword>
<dbReference type="InterPro" id="IPR050166">
    <property type="entry name" value="ABC_transporter_ATP-bind"/>
</dbReference>
<comment type="similarity">
    <text evidence="1">Belongs to the ABC transporter superfamily.</text>
</comment>
<evidence type="ECO:0000256" key="3">
    <source>
        <dbReference type="ARBA" id="ARBA00022741"/>
    </source>
</evidence>
<dbReference type="InterPro" id="IPR017871">
    <property type="entry name" value="ABC_transporter-like_CS"/>
</dbReference>
<dbReference type="SMART" id="SM00382">
    <property type="entry name" value="AAA"/>
    <property type="match status" value="1"/>
</dbReference>
<dbReference type="Gene3D" id="3.40.50.300">
    <property type="entry name" value="P-loop containing nucleotide triphosphate hydrolases"/>
    <property type="match status" value="1"/>
</dbReference>
<evidence type="ECO:0000313" key="7">
    <source>
        <dbReference type="Proteomes" id="UP000805841"/>
    </source>
</evidence>
<reference evidence="6 7" key="1">
    <citation type="journal article" date="2020" name="Insects">
        <title>Bacteria Belonging to Pseudomonas typographi sp. nov. from the Bark Beetle Ips typographus Have Genomic Potential to Aid in the Host Ecology.</title>
        <authorList>
            <person name="Peral-Aranega E."/>
            <person name="Saati-Santamaria Z."/>
            <person name="Kolarik M."/>
            <person name="Rivas R."/>
            <person name="Garcia-Fraile P."/>
        </authorList>
    </citation>
    <scope>NUCLEOTIDE SEQUENCE [LARGE SCALE GENOMIC DNA]</scope>
    <source>
        <strain evidence="6 7">CA3A</strain>
    </source>
</reference>
<feature type="domain" description="ABC transporter" evidence="5">
    <location>
        <begin position="22"/>
        <end position="237"/>
    </location>
</feature>
<accession>A0ABR7Z2M8</accession>
<evidence type="ECO:0000256" key="1">
    <source>
        <dbReference type="ARBA" id="ARBA00005417"/>
    </source>
</evidence>
<dbReference type="PANTHER" id="PTHR42788">
    <property type="entry name" value="TAURINE IMPORT ATP-BINDING PROTEIN-RELATED"/>
    <property type="match status" value="1"/>
</dbReference>
<dbReference type="EMBL" id="JAAOCA010000015">
    <property type="protein sequence ID" value="MBD1599749.1"/>
    <property type="molecule type" value="Genomic_DNA"/>
</dbReference>
<evidence type="ECO:0000256" key="4">
    <source>
        <dbReference type="ARBA" id="ARBA00022840"/>
    </source>
</evidence>
<dbReference type="InterPro" id="IPR027417">
    <property type="entry name" value="P-loop_NTPase"/>
</dbReference>
<sequence length="261" mass="28214">MNTVRLQAGSDAIGPRALAPRVALQGVSKIYNGRAVLDGIDLDLAPGEFLAVLGPSGTGKTTLLRLLAGLERVDGGTVGVPKVHSVVFQEPRLVPGQRVWKNVVVSDRWSAASRERALSALREVGLQDKAQSWPKDLSGGEAQRVALARALVHEPELLLLDEPFAALDALTRIKMHALVDELWRAHLPTVVLVTHDIDEALLLADRVIVLREGKVQRDIALSEPRPRDRSSAVLGRLRTGLLRDLGVDQGQHTGVAQQVTV</sequence>
<evidence type="ECO:0000313" key="6">
    <source>
        <dbReference type="EMBL" id="MBD1599749.1"/>
    </source>
</evidence>
<dbReference type="InterPro" id="IPR003593">
    <property type="entry name" value="AAA+_ATPase"/>
</dbReference>
<evidence type="ECO:0000259" key="5">
    <source>
        <dbReference type="PROSITE" id="PS50893"/>
    </source>
</evidence>
<name>A0ABR7Z2M8_9PSED</name>
<comment type="caution">
    <text evidence="6">The sequence shown here is derived from an EMBL/GenBank/DDBJ whole genome shotgun (WGS) entry which is preliminary data.</text>
</comment>
<organism evidence="6 7">
    <name type="scientific">Pseudomonas typographi</name>
    <dbReference type="NCBI Taxonomy" id="2715964"/>
    <lineage>
        <taxon>Bacteria</taxon>
        <taxon>Pseudomonadati</taxon>
        <taxon>Pseudomonadota</taxon>
        <taxon>Gammaproteobacteria</taxon>
        <taxon>Pseudomonadales</taxon>
        <taxon>Pseudomonadaceae</taxon>
        <taxon>Pseudomonas</taxon>
    </lineage>
</organism>
<proteinExistence type="inferred from homology"/>